<dbReference type="GO" id="GO:0000150">
    <property type="term" value="F:DNA strand exchange activity"/>
    <property type="evidence" value="ECO:0007669"/>
    <property type="project" value="InterPro"/>
</dbReference>
<keyword evidence="2" id="KW-0233">DNA recombination</keyword>
<dbReference type="PANTHER" id="PTHR30461">
    <property type="entry name" value="DNA-INVERTASE FROM LAMBDOID PROPHAGE"/>
    <property type="match status" value="1"/>
</dbReference>
<dbReference type="Proteomes" id="UP000429958">
    <property type="component" value="Unassembled WGS sequence"/>
</dbReference>
<dbReference type="AlphaFoldDB" id="A0A7X2NPG1"/>
<dbReference type="GO" id="GO:0003677">
    <property type="term" value="F:DNA binding"/>
    <property type="evidence" value="ECO:0007669"/>
    <property type="project" value="UniProtKB-KW"/>
</dbReference>
<dbReference type="RefSeq" id="WP_154473897.1">
    <property type="nucleotide sequence ID" value="NZ_VUMD01000027.1"/>
</dbReference>
<feature type="domain" description="Resolvase/invertase-type recombinase catalytic" evidence="4">
    <location>
        <begin position="24"/>
        <end position="172"/>
    </location>
</feature>
<evidence type="ECO:0000256" key="3">
    <source>
        <dbReference type="SAM" id="Coils"/>
    </source>
</evidence>
<dbReference type="InterPro" id="IPR025827">
    <property type="entry name" value="Zn_ribbon_recom_dom"/>
</dbReference>
<dbReference type="InterPro" id="IPR006119">
    <property type="entry name" value="Resolv_N"/>
</dbReference>
<name>A0A7X2NPG1_9CLOT</name>
<dbReference type="PROSITE" id="PS51737">
    <property type="entry name" value="RECOMBINASE_DNA_BIND"/>
    <property type="match status" value="1"/>
</dbReference>
<dbReference type="InterPro" id="IPR038109">
    <property type="entry name" value="DNA_bind_recomb_sf"/>
</dbReference>
<dbReference type="InterPro" id="IPR036162">
    <property type="entry name" value="Resolvase-like_N_sf"/>
</dbReference>
<proteinExistence type="predicted"/>
<keyword evidence="1" id="KW-0238">DNA-binding</keyword>
<dbReference type="CDD" id="cd00338">
    <property type="entry name" value="Ser_Recombinase"/>
    <property type="match status" value="1"/>
</dbReference>
<feature type="coiled-coil region" evidence="3">
    <location>
        <begin position="403"/>
        <end position="430"/>
    </location>
</feature>
<dbReference type="PANTHER" id="PTHR30461:SF2">
    <property type="entry name" value="SERINE RECOMBINASE PINE-RELATED"/>
    <property type="match status" value="1"/>
</dbReference>
<protein>
    <submittedName>
        <fullName evidence="6">Recombinase family protein</fullName>
    </submittedName>
</protein>
<dbReference type="EMBL" id="VUMD01000027">
    <property type="protein sequence ID" value="MSS38493.1"/>
    <property type="molecule type" value="Genomic_DNA"/>
</dbReference>
<dbReference type="Gene3D" id="3.90.1750.20">
    <property type="entry name" value="Putative Large Serine Recombinase, Chain B, Domain 2"/>
    <property type="match status" value="1"/>
</dbReference>
<organism evidence="6 7">
    <name type="scientific">Clostridium porci</name>
    <dbReference type="NCBI Taxonomy" id="2605778"/>
    <lineage>
        <taxon>Bacteria</taxon>
        <taxon>Bacillati</taxon>
        <taxon>Bacillota</taxon>
        <taxon>Clostridia</taxon>
        <taxon>Eubacteriales</taxon>
        <taxon>Clostridiaceae</taxon>
        <taxon>Clostridium</taxon>
    </lineage>
</organism>
<evidence type="ECO:0000256" key="1">
    <source>
        <dbReference type="ARBA" id="ARBA00023125"/>
    </source>
</evidence>
<dbReference type="InterPro" id="IPR050639">
    <property type="entry name" value="SSR_resolvase"/>
</dbReference>
<dbReference type="PROSITE" id="PS51736">
    <property type="entry name" value="RECOMBINASES_3"/>
    <property type="match status" value="1"/>
</dbReference>
<evidence type="ECO:0000313" key="6">
    <source>
        <dbReference type="EMBL" id="MSS38493.1"/>
    </source>
</evidence>
<feature type="domain" description="Recombinase" evidence="5">
    <location>
        <begin position="180"/>
        <end position="306"/>
    </location>
</feature>
<keyword evidence="7" id="KW-1185">Reference proteome</keyword>
<dbReference type="InterPro" id="IPR011109">
    <property type="entry name" value="DNA_bind_recombinase_dom"/>
</dbReference>
<dbReference type="Pfam" id="PF13408">
    <property type="entry name" value="Zn_ribbon_recom"/>
    <property type="match status" value="1"/>
</dbReference>
<dbReference type="SUPFAM" id="SSF53041">
    <property type="entry name" value="Resolvase-like"/>
    <property type="match status" value="1"/>
</dbReference>
<reference evidence="6 7" key="1">
    <citation type="submission" date="2019-08" db="EMBL/GenBank/DDBJ databases">
        <title>In-depth cultivation of the pig gut microbiome towards novel bacterial diversity and tailored functional studies.</title>
        <authorList>
            <person name="Wylensek D."/>
            <person name="Hitch T.C.A."/>
            <person name="Clavel T."/>
        </authorList>
    </citation>
    <scope>NUCLEOTIDE SEQUENCE [LARGE SCALE GENOMIC DNA]</scope>
    <source>
        <strain evidence="6 7">WCA-389-WT-23D1</strain>
    </source>
</reference>
<dbReference type="Pfam" id="PF00239">
    <property type="entry name" value="Resolvase"/>
    <property type="match status" value="1"/>
</dbReference>
<dbReference type="Pfam" id="PF07508">
    <property type="entry name" value="Recombinase"/>
    <property type="match status" value="1"/>
</dbReference>
<gene>
    <name evidence="6" type="ORF">FYJ39_18745</name>
</gene>
<sequence>MAKKVTVIKAVSGAGRKKAARKLKVCGYARVSTGSKAQAGSYATQVAYYTEKIEANPLWEFAGVYADEGITGTKTKGRNEFKAMIAACEDGEVELILTKSITRFARNTVECIQTIRKLKAMGVGIYFEKENINTLHEASELMLTILASVAQGESEDFSGNNRWSIVNRFENGAFKVGTPAYGYRKDEEGNLLIEETEVETVRWIFESYLNGMGTYRIAKKLNEQGVPTIRYSEKWQDSVIKEILNNPIYEGDSLHQRTYTERNFPFERKVNNGQLPMYLQKDAHPAIITHEEAEAVRSIMEYRNKILHIDGDKYQNRYLFSSRIICGECGSTFRRQKIYIGKPHEKIIWTCHNHVENIENCKMKAIREDAIHQAFVTMWNKLCTNQGIVLEPMLKALMEQAENRSDTKEMEQLNTEIHSLSEQSQILNQVMKKGYMDSALFMEKSNLLAQQLTECRRKKTMLNRRQKRTKEIVRTEQLLTLLKEEGYQREFKEELFDLTVKEIRISKSHAITFCLKNGLKLTEKEGGEKDAVAHTHRI</sequence>
<comment type="caution">
    <text evidence="6">The sequence shown here is derived from an EMBL/GenBank/DDBJ whole genome shotgun (WGS) entry which is preliminary data.</text>
</comment>
<dbReference type="Gene3D" id="3.40.50.1390">
    <property type="entry name" value="Resolvase, N-terminal catalytic domain"/>
    <property type="match status" value="1"/>
</dbReference>
<dbReference type="SMART" id="SM00857">
    <property type="entry name" value="Resolvase"/>
    <property type="match status" value="1"/>
</dbReference>
<evidence type="ECO:0000259" key="5">
    <source>
        <dbReference type="PROSITE" id="PS51737"/>
    </source>
</evidence>
<keyword evidence="3" id="KW-0175">Coiled coil</keyword>
<evidence type="ECO:0000259" key="4">
    <source>
        <dbReference type="PROSITE" id="PS51736"/>
    </source>
</evidence>
<accession>A0A7X2NPG1</accession>
<evidence type="ECO:0000256" key="2">
    <source>
        <dbReference type="ARBA" id="ARBA00023172"/>
    </source>
</evidence>
<evidence type="ECO:0000313" key="7">
    <source>
        <dbReference type="Proteomes" id="UP000429958"/>
    </source>
</evidence>